<feature type="compositionally biased region" description="Basic residues" evidence="8">
    <location>
        <begin position="53"/>
        <end position="67"/>
    </location>
</feature>
<dbReference type="Pfam" id="PF02618">
    <property type="entry name" value="YceG"/>
    <property type="match status" value="1"/>
</dbReference>
<evidence type="ECO:0000313" key="9">
    <source>
        <dbReference type="EMBL" id="EGF23477.1"/>
    </source>
</evidence>
<evidence type="ECO:0000313" key="10">
    <source>
        <dbReference type="Proteomes" id="UP000005947"/>
    </source>
</evidence>
<dbReference type="PANTHER" id="PTHR30518">
    <property type="entry name" value="ENDOLYTIC MUREIN TRANSGLYCOSYLASE"/>
    <property type="match status" value="1"/>
</dbReference>
<evidence type="ECO:0000256" key="6">
    <source>
        <dbReference type="ARBA" id="ARBA00023316"/>
    </source>
</evidence>
<keyword evidence="5 7" id="KW-0456">Lyase</keyword>
<dbReference type="GO" id="GO:0071555">
    <property type="term" value="P:cell wall organization"/>
    <property type="evidence" value="ECO:0007669"/>
    <property type="project" value="UniProtKB-KW"/>
</dbReference>
<gene>
    <name evidence="7" type="primary">mltG</name>
    <name evidence="9" type="ORF">HMPREF0091_10424</name>
</gene>
<keyword evidence="10" id="KW-1185">Reference proteome</keyword>
<accession>F1T433</accession>
<dbReference type="eggNOG" id="COG1559">
    <property type="taxonomic scope" value="Bacteria"/>
</dbReference>
<dbReference type="PANTHER" id="PTHR30518:SF2">
    <property type="entry name" value="ENDOLYTIC MUREIN TRANSGLYCOSYLASE"/>
    <property type="match status" value="1"/>
</dbReference>
<evidence type="ECO:0000256" key="2">
    <source>
        <dbReference type="ARBA" id="ARBA00022692"/>
    </source>
</evidence>
<comment type="similarity">
    <text evidence="7">Belongs to the transglycosylase MltG family.</text>
</comment>
<evidence type="ECO:0000256" key="5">
    <source>
        <dbReference type="ARBA" id="ARBA00023239"/>
    </source>
</evidence>
<sequence length="426" mass="46757">MPLDSFGSSSKHFAKHAHPSSAENGTTPSAQKHNSQGGAHKTASVSATGFTPHVKRVRNHTKLKATHSPRGLSAKRPENRRVKPYVMAALAMVALLIVIATVMAYLNSRSQDNAQTASITAGEHIKVTIPSGANAARIAQLLVQERVISDGKAFLSAIQKQDVASKIKSGTYELVAGSDYQQLIDRLIQGPNSSENALVVPEGFTVDKLADLVSQQFGISRDDFLAQAKASNYVDEFPFLKDAQNDSLEGFLWPKTYDFSSTTPTSDAIIKLMLTQYKTETANLDFEGAQQNIKQQYGITMSRYDFIKLASIIEKEALIDEDRPLIASVMFNRLKADMPLQSDATMGYVTKGKVTPQDLKSDSPYNTQNKKGFPPTPICSPGIASLSAAMLPATTDNYYFWITKDEHKFSKTYDEHLQAIKEAKEK</sequence>
<comment type="catalytic activity">
    <reaction evidence="7">
        <text>a peptidoglycan chain = a peptidoglycan chain with N-acetyl-1,6-anhydromuramyl-[peptide] at the reducing end + a peptidoglycan chain with N-acetylglucosamine at the non-reducing end.</text>
        <dbReference type="EC" id="4.2.2.29"/>
    </reaction>
</comment>
<name>F1T433_9ACTN</name>
<feature type="site" description="Important for catalytic activity" evidence="7">
    <location>
        <position position="316"/>
    </location>
</feature>
<dbReference type="GO" id="GO:0009252">
    <property type="term" value="P:peptidoglycan biosynthetic process"/>
    <property type="evidence" value="ECO:0007669"/>
    <property type="project" value="UniProtKB-UniRule"/>
</dbReference>
<comment type="subcellular location">
    <subcellularLocation>
        <location evidence="7">Cell membrane</location>
        <topology evidence="7">Single-pass membrane protein</topology>
    </subcellularLocation>
</comment>
<feature type="compositionally biased region" description="Polar residues" evidence="8">
    <location>
        <begin position="1"/>
        <end position="11"/>
    </location>
</feature>
<keyword evidence="2 7" id="KW-0812">Transmembrane</keyword>
<feature type="region of interest" description="Disordered" evidence="8">
    <location>
        <begin position="357"/>
        <end position="376"/>
    </location>
</feature>
<reference evidence="9 10" key="1">
    <citation type="submission" date="2011-02" db="EMBL/GenBank/DDBJ databases">
        <authorList>
            <person name="Muzny D."/>
            <person name="Qin X."/>
            <person name="Buhay C."/>
            <person name="Dugan-Rocha S."/>
            <person name="Ding Y."/>
            <person name="Chen G."/>
            <person name="Hawes A."/>
            <person name="Holder M."/>
            <person name="Jhangiani S."/>
            <person name="Johnson A."/>
            <person name="Khan Z."/>
            <person name="Li Z."/>
            <person name="Liu W."/>
            <person name="Liu X."/>
            <person name="Perez L."/>
            <person name="Shen H."/>
            <person name="Wang Q."/>
            <person name="Watt J."/>
            <person name="Xi L."/>
            <person name="Xin Y."/>
            <person name="Zhou J."/>
            <person name="Deng J."/>
            <person name="Jiang H."/>
            <person name="Liu Y."/>
            <person name="Qu J."/>
            <person name="Song X.-Z."/>
            <person name="Zhang L."/>
            <person name="Villasana D."/>
            <person name="Johnson A."/>
            <person name="Liu J."/>
            <person name="Liyanage D."/>
            <person name="Lorensuhewa L."/>
            <person name="Robinson T."/>
            <person name="Song A."/>
            <person name="Song B.-B."/>
            <person name="Dinh H."/>
            <person name="Thornton R."/>
            <person name="Coyle M."/>
            <person name="Francisco L."/>
            <person name="Jackson L."/>
            <person name="Javaid M."/>
            <person name="Korchina V."/>
            <person name="Kovar C."/>
            <person name="Mata R."/>
            <person name="Mathew T."/>
            <person name="Ngo R."/>
            <person name="Nguyen L."/>
            <person name="Nguyen N."/>
            <person name="Okwuonu G."/>
            <person name="Ongeri F."/>
            <person name="Pham C."/>
            <person name="Simmons D."/>
            <person name="Wilczek-Boney K."/>
            <person name="Hale W."/>
            <person name="Jakkamsetti A."/>
            <person name="Pham P."/>
            <person name="Ruth R."/>
            <person name="San Lucas F."/>
            <person name="Warren J."/>
            <person name="Zhang J."/>
            <person name="Zhao Z."/>
            <person name="Zhou C."/>
            <person name="Zhu D."/>
            <person name="Lee S."/>
            <person name="Bess C."/>
            <person name="Blankenburg K."/>
            <person name="Forbes L."/>
            <person name="Fu Q."/>
            <person name="Gubbala S."/>
            <person name="Hirani K."/>
            <person name="Jayaseelan J.C."/>
            <person name="Lara F."/>
            <person name="Munidasa M."/>
            <person name="Palculict T."/>
            <person name="Patil S."/>
            <person name="Pu L.-L."/>
            <person name="Saada N."/>
            <person name="Tang L."/>
            <person name="Weissenberger G."/>
            <person name="Zhu Y."/>
            <person name="Hemphill L."/>
            <person name="Shang Y."/>
            <person name="Youmans B."/>
            <person name="Ayvaz T."/>
            <person name="Ross M."/>
            <person name="Santibanez J."/>
            <person name="Aqrawi P."/>
            <person name="Gross S."/>
            <person name="Joshi V."/>
            <person name="Fowler G."/>
            <person name="Nazareth L."/>
            <person name="Reid J."/>
            <person name="Worley K."/>
            <person name="Petrosino J."/>
            <person name="Highlander S."/>
            <person name="Gibbs R."/>
        </authorList>
    </citation>
    <scope>NUCLEOTIDE SEQUENCE [LARGE SCALE GENOMIC DNA]</scope>
    <source>
        <strain evidence="9 10">DSM 15829</strain>
    </source>
</reference>
<dbReference type="GeneID" id="93210039"/>
<comment type="function">
    <text evidence="7">Functions as a peptidoglycan terminase that cleaves nascent peptidoglycan strands endolytically to terminate their elongation.</text>
</comment>
<keyword evidence="4 7" id="KW-0472">Membrane</keyword>
<comment type="caution">
    <text evidence="9">The sequence shown here is derived from an EMBL/GenBank/DDBJ whole genome shotgun (WGS) entry which is preliminary data.</text>
</comment>
<dbReference type="GO" id="GO:0008932">
    <property type="term" value="F:lytic endotransglycosylase activity"/>
    <property type="evidence" value="ECO:0007669"/>
    <property type="project" value="UniProtKB-UniRule"/>
</dbReference>
<evidence type="ECO:0000256" key="4">
    <source>
        <dbReference type="ARBA" id="ARBA00023136"/>
    </source>
</evidence>
<dbReference type="EMBL" id="ACGK02000001">
    <property type="protein sequence ID" value="EGF23477.1"/>
    <property type="molecule type" value="Genomic_DNA"/>
</dbReference>
<dbReference type="AlphaFoldDB" id="F1T433"/>
<protein>
    <recommendedName>
        <fullName evidence="7">Endolytic murein transglycosylase</fullName>
        <ecNumber evidence="7">4.2.2.29</ecNumber>
    </recommendedName>
    <alternativeName>
        <fullName evidence="7">Peptidoglycan lytic transglycosylase</fullName>
    </alternativeName>
    <alternativeName>
        <fullName evidence="7">Peptidoglycan polymerization terminase</fullName>
    </alternativeName>
</protein>
<keyword evidence="6 7" id="KW-0961">Cell wall biogenesis/degradation</keyword>
<dbReference type="Gene3D" id="3.30.1490.480">
    <property type="entry name" value="Endolytic murein transglycosylase"/>
    <property type="match status" value="1"/>
</dbReference>
<dbReference type="NCBIfam" id="TIGR00247">
    <property type="entry name" value="endolytic transglycosylase MltG"/>
    <property type="match status" value="1"/>
</dbReference>
<dbReference type="OrthoDB" id="9814591at2"/>
<feature type="region of interest" description="Disordered" evidence="8">
    <location>
        <begin position="1"/>
        <end position="77"/>
    </location>
</feature>
<dbReference type="GO" id="GO:0005886">
    <property type="term" value="C:plasma membrane"/>
    <property type="evidence" value="ECO:0007669"/>
    <property type="project" value="UniProtKB-SubCell"/>
</dbReference>
<dbReference type="Proteomes" id="UP000005947">
    <property type="component" value="Unassembled WGS sequence"/>
</dbReference>
<evidence type="ECO:0000256" key="1">
    <source>
        <dbReference type="ARBA" id="ARBA00022475"/>
    </source>
</evidence>
<evidence type="ECO:0000256" key="3">
    <source>
        <dbReference type="ARBA" id="ARBA00022989"/>
    </source>
</evidence>
<dbReference type="EC" id="4.2.2.29" evidence="7"/>
<feature type="compositionally biased region" description="Polar residues" evidence="8">
    <location>
        <begin position="21"/>
        <end position="49"/>
    </location>
</feature>
<keyword evidence="3 7" id="KW-1133">Transmembrane helix</keyword>
<evidence type="ECO:0000256" key="7">
    <source>
        <dbReference type="HAMAP-Rule" id="MF_02065"/>
    </source>
</evidence>
<organism evidence="9 10">
    <name type="scientific">Fannyhessea vaginae DSM 15829</name>
    <dbReference type="NCBI Taxonomy" id="525256"/>
    <lineage>
        <taxon>Bacteria</taxon>
        <taxon>Bacillati</taxon>
        <taxon>Actinomycetota</taxon>
        <taxon>Coriobacteriia</taxon>
        <taxon>Coriobacteriales</taxon>
        <taxon>Atopobiaceae</taxon>
        <taxon>Fannyhessea</taxon>
    </lineage>
</organism>
<dbReference type="RefSeq" id="WP_006302574.1">
    <property type="nucleotide sequence ID" value="NZ_ACGK02000001.1"/>
</dbReference>
<dbReference type="HAMAP" id="MF_02065">
    <property type="entry name" value="MltG"/>
    <property type="match status" value="1"/>
</dbReference>
<feature type="transmembrane region" description="Helical" evidence="7">
    <location>
        <begin position="85"/>
        <end position="106"/>
    </location>
</feature>
<evidence type="ECO:0000256" key="8">
    <source>
        <dbReference type="SAM" id="MobiDB-lite"/>
    </source>
</evidence>
<dbReference type="InterPro" id="IPR003770">
    <property type="entry name" value="MLTG-like"/>
</dbReference>
<proteinExistence type="inferred from homology"/>
<keyword evidence="1 7" id="KW-1003">Cell membrane</keyword>